<keyword evidence="7" id="KW-1185">Reference proteome</keyword>
<dbReference type="Proteomes" id="UP001430804">
    <property type="component" value="Unassembled WGS sequence"/>
</dbReference>
<dbReference type="PROSITE" id="PS00211">
    <property type="entry name" value="ABC_TRANSPORTER_1"/>
    <property type="match status" value="1"/>
</dbReference>
<evidence type="ECO:0000256" key="1">
    <source>
        <dbReference type="ARBA" id="ARBA00005417"/>
    </source>
</evidence>
<name>A0ABS6WVC2_9HYPH</name>
<dbReference type="InterPro" id="IPR050166">
    <property type="entry name" value="ABC_transporter_ATP-bind"/>
</dbReference>
<comment type="similarity">
    <text evidence="1">Belongs to the ABC transporter superfamily.</text>
</comment>
<evidence type="ECO:0000259" key="5">
    <source>
        <dbReference type="PROSITE" id="PS50893"/>
    </source>
</evidence>
<proteinExistence type="inferred from homology"/>
<dbReference type="InterPro" id="IPR003439">
    <property type="entry name" value="ABC_transporter-like_ATP-bd"/>
</dbReference>
<comment type="caution">
    <text evidence="6">The sequence shown here is derived from an EMBL/GenBank/DDBJ whole genome shotgun (WGS) entry which is preliminary data.</text>
</comment>
<dbReference type="InterPro" id="IPR003593">
    <property type="entry name" value="AAA+_ATPase"/>
</dbReference>
<organism evidence="6 7">
    <name type="scientific">Pseudohoeflea coraliihabitans</name>
    <dbReference type="NCBI Taxonomy" id="2860393"/>
    <lineage>
        <taxon>Bacteria</taxon>
        <taxon>Pseudomonadati</taxon>
        <taxon>Pseudomonadota</taxon>
        <taxon>Alphaproteobacteria</taxon>
        <taxon>Hyphomicrobiales</taxon>
        <taxon>Rhizobiaceae</taxon>
        <taxon>Pseudohoeflea</taxon>
    </lineage>
</organism>
<evidence type="ECO:0000313" key="6">
    <source>
        <dbReference type="EMBL" id="MBW3099044.1"/>
    </source>
</evidence>
<accession>A0ABS6WVC2</accession>
<feature type="domain" description="ABC transporter" evidence="5">
    <location>
        <begin position="21"/>
        <end position="249"/>
    </location>
</feature>
<evidence type="ECO:0000256" key="3">
    <source>
        <dbReference type="ARBA" id="ARBA00022741"/>
    </source>
</evidence>
<evidence type="ECO:0000313" key="7">
    <source>
        <dbReference type="Proteomes" id="UP001430804"/>
    </source>
</evidence>
<evidence type="ECO:0000256" key="2">
    <source>
        <dbReference type="ARBA" id="ARBA00022448"/>
    </source>
</evidence>
<reference evidence="6" key="1">
    <citation type="submission" date="2021-07" db="EMBL/GenBank/DDBJ databases">
        <title>Pseudohoeflea marina sp. nov. a polyhydroxyalcanoate-producing bacterium.</title>
        <authorList>
            <person name="Zheng W."/>
            <person name="Yu S."/>
            <person name="Huang Y."/>
        </authorList>
    </citation>
    <scope>NUCLEOTIDE SEQUENCE</scope>
    <source>
        <strain evidence="6">DP4N28-3</strain>
    </source>
</reference>
<evidence type="ECO:0000256" key="4">
    <source>
        <dbReference type="ARBA" id="ARBA00022840"/>
    </source>
</evidence>
<dbReference type="SMART" id="SM00382">
    <property type="entry name" value="AAA"/>
    <property type="match status" value="1"/>
</dbReference>
<dbReference type="InterPro" id="IPR017871">
    <property type="entry name" value="ABC_transporter-like_CS"/>
</dbReference>
<protein>
    <submittedName>
        <fullName evidence="6">ABC transporter ATP-binding protein</fullName>
    </submittedName>
</protein>
<dbReference type="EMBL" id="JAHWQX010000005">
    <property type="protein sequence ID" value="MBW3099044.1"/>
    <property type="molecule type" value="Genomic_DNA"/>
</dbReference>
<keyword evidence="3" id="KW-0547">Nucleotide-binding</keyword>
<sequence>MSGTAKISAAPTSLPAGAIAASLRNACVKFGSFTAIDGISIDIEEGQFYTILGPSGCGKSTMLRLVSDLIPAASGDVTIFGKSTEEARLAREFAFVFQDATLLPWRSALKNVELPLEIGRRRGVPIPVGDKTPRELLDLVGLSGREDALPHELSGGMRQRVAIARALVCHPKLLLMDEPFGALDEMTRDHLNLQLLRIWKETGVTILFVTHSIPEAVFLGQKVLMLQAHPGRLREVVDIDLPSPRTIEQRDTPEFTRYSAYLRKLLETC</sequence>
<dbReference type="PANTHER" id="PTHR42788">
    <property type="entry name" value="TAURINE IMPORT ATP-BINDING PROTEIN-RELATED"/>
    <property type="match status" value="1"/>
</dbReference>
<dbReference type="PROSITE" id="PS50893">
    <property type="entry name" value="ABC_TRANSPORTER_2"/>
    <property type="match status" value="1"/>
</dbReference>
<gene>
    <name evidence="6" type="ORF">KY465_17330</name>
</gene>
<keyword evidence="4 6" id="KW-0067">ATP-binding</keyword>
<dbReference type="PANTHER" id="PTHR42788:SF13">
    <property type="entry name" value="ALIPHATIC SULFONATES IMPORT ATP-BINDING PROTEIN SSUB"/>
    <property type="match status" value="1"/>
</dbReference>
<dbReference type="RefSeq" id="WP_219203376.1">
    <property type="nucleotide sequence ID" value="NZ_JAHWQX010000005.1"/>
</dbReference>
<dbReference type="GO" id="GO:0005524">
    <property type="term" value="F:ATP binding"/>
    <property type="evidence" value="ECO:0007669"/>
    <property type="project" value="UniProtKB-KW"/>
</dbReference>
<dbReference type="CDD" id="cd03293">
    <property type="entry name" value="ABC_NrtD_SsuB_transporters"/>
    <property type="match status" value="1"/>
</dbReference>
<keyword evidence="2" id="KW-0813">Transport</keyword>
<dbReference type="Pfam" id="PF00005">
    <property type="entry name" value="ABC_tran"/>
    <property type="match status" value="1"/>
</dbReference>